<feature type="compositionally biased region" description="Polar residues" evidence="1">
    <location>
        <begin position="791"/>
        <end position="806"/>
    </location>
</feature>
<feature type="compositionally biased region" description="Polar residues" evidence="1">
    <location>
        <begin position="497"/>
        <end position="510"/>
    </location>
</feature>
<feature type="compositionally biased region" description="Basic and acidic residues" evidence="1">
    <location>
        <begin position="769"/>
        <end position="786"/>
    </location>
</feature>
<feature type="compositionally biased region" description="Low complexity" evidence="1">
    <location>
        <begin position="1463"/>
        <end position="1485"/>
    </location>
</feature>
<feature type="compositionally biased region" description="Basic and acidic residues" evidence="1">
    <location>
        <begin position="18"/>
        <end position="28"/>
    </location>
</feature>
<evidence type="ECO:0000313" key="3">
    <source>
        <dbReference type="Proteomes" id="UP001152759"/>
    </source>
</evidence>
<proteinExistence type="predicted"/>
<evidence type="ECO:0000256" key="1">
    <source>
        <dbReference type="SAM" id="MobiDB-lite"/>
    </source>
</evidence>
<evidence type="ECO:0000313" key="2">
    <source>
        <dbReference type="EMBL" id="CAH0390655.1"/>
    </source>
</evidence>
<sequence length="1539" mass="170647">MNETHVATGADVAGAAGEKARKVASPEREREWLHSQGCGLCGCPCPALGCGGVAFAPALAPARLLSDARVALRALPLETQRSSPPWLSAADKDDPDSSASLSIPKTNRQALRALLRILGPRNAPPQFASRRSPVDGEYSIECGPEPGAALLRTRARIRVARIVLADLFVDPYASDCVFDSRCLDATVRVCEEIFGRLSPAAVAEGVPTRGRPALLLEPRLTNEPSSNTDLNPSELGESPFARSDIRGGKLPQSIYACDIEPSSFNFLENPILSDGFKSFLVNCINDDKTPFCDQLFFRLLFYLNVIGLNLLSRFGEFARERNDALPWKLTKEVTNDYNFNNIPVYQDCYQDRASPLEKNDSPATPENKTSQRESEGCPSLEDDILRNQNFPRKEKSQSVVQEEKNERVNPEPEYDDARVRESDPFPTLIDSNCDQLVERGCEINHSEAQSLDFIKDLIPCYEQLSRTDEALRGQIEAEPHCVAPQLEASPQAHQTTGRLNFNFEPNSPQASRDPGGLSPPRGEDFEWWNQTEGRWNSRVYMNAMRQKSPSDAGREDGSAAGAEKVLKSALKRGAKKSGHRVKFDESLNKFFDADYVILVREDPEFEDRFGEVCECGDEFCDGRYYEDEESDDDDFILSNCPCPHGHDDGCGDHNHGSNRFRPNSRVGPGYEFPIPGPGPGGCGSTFEPPLEFVDVEQDVTLSPPDGYKDGCCSHRFPESSEPVIHAHLNAHQKFERDQDSVGSISSTINQESKASETHVRSLQSNNEVPDLHREEEPNFRNEEQEKPNFVPETTSSKFSNLYSQGKLSPNSLERNLGLKLRTLNSSQSLKPNSAVRQLFPSSNFILPPQFAQKSPDLEEASLGNSYARFVPNSSLFHTYTSIENDEDDDDDGLLGNNLFKKTIEKNSLRRSLIRYPKDYRKRKCKRIGSENSLTERIKKLTCDIDDEENAVSNQNEPEQSKSQLQEENENRQTQQTQPLYSNEVTTILSPERAEKVEKPMMTTQSSSTSSTMSSTYKKLTDLFSRKSEKCDTNSAAGTRNTDQHHHSLYRPVYQTAPDLGNGLNISNKYPVTKGSTEARKQFLSSLAPLTACVSGNFEPSSPHGPLSLNLSGNRNSVASVDSNMSSEYSVNDIDEALGRARTEPPKLAPQPDVIAGTPAGNSDAGNNDELALFVQQDAGRIERIKNRYTGSTNGDSDEDNDDYGFHRRPSVRGIKPRFGSTTEIIQQIQSQLQPPAALNPANIGSHMTWPYYTVEQKSFVTSDTSNTLITTDTAYSRNHPNKLITSTESSPEGMINQSIPYANRYSARASNIMYQQDLLATSRDCPIYRNQRMVQMHLSPLPASQQVRFSAPGPQFKHEVSSHYLVQAPQSGITSIIHVEQGQQQTIRVPYPTSGPVQVHLQTSRRSESPILQNQHSISVRSTQTSAMPYYDPKPPPPYYNYGPLVYVDHTRPGLPPNNCVNSNLGSPLSSVTSSPTKSKPETSLCAERGVPEGAASVPLNYQQDPLYSVPVPPMSQETLITLTPTSQPNSSVYYAMNV</sequence>
<keyword evidence="3" id="KW-1185">Reference proteome</keyword>
<feature type="region of interest" description="Disordered" evidence="1">
    <location>
        <begin position="354"/>
        <end position="426"/>
    </location>
</feature>
<reference evidence="2" key="1">
    <citation type="submission" date="2021-12" db="EMBL/GenBank/DDBJ databases">
        <authorList>
            <person name="King R."/>
        </authorList>
    </citation>
    <scope>NUCLEOTIDE SEQUENCE</scope>
</reference>
<feature type="region of interest" description="Disordered" evidence="1">
    <location>
        <begin position="82"/>
        <end position="103"/>
    </location>
</feature>
<protein>
    <submittedName>
        <fullName evidence="2">Uncharacterized protein</fullName>
    </submittedName>
</protein>
<dbReference type="Proteomes" id="UP001152759">
    <property type="component" value="Chromosome 5"/>
</dbReference>
<feature type="compositionally biased region" description="Low complexity" evidence="1">
    <location>
        <begin position="1"/>
        <end position="17"/>
    </location>
</feature>
<feature type="region of interest" description="Disordered" evidence="1">
    <location>
        <begin position="947"/>
        <end position="982"/>
    </location>
</feature>
<feature type="region of interest" description="Disordered" evidence="1">
    <location>
        <begin position="1185"/>
        <end position="1215"/>
    </location>
</feature>
<accession>A0A9P0AFG0</accession>
<feature type="compositionally biased region" description="Polar residues" evidence="1">
    <location>
        <begin position="950"/>
        <end position="962"/>
    </location>
</feature>
<feature type="compositionally biased region" description="Polar residues" evidence="1">
    <location>
        <begin position="740"/>
        <end position="752"/>
    </location>
</feature>
<feature type="region of interest" description="Disordered" evidence="1">
    <location>
        <begin position="1"/>
        <end position="28"/>
    </location>
</feature>
<gene>
    <name evidence="2" type="ORF">BEMITA_LOCUS9358</name>
</gene>
<name>A0A9P0AFG0_BEMTA</name>
<feature type="region of interest" description="Disordered" evidence="1">
    <location>
        <begin position="734"/>
        <end position="806"/>
    </location>
</feature>
<feature type="region of interest" description="Disordered" evidence="1">
    <location>
        <begin position="497"/>
        <end position="520"/>
    </location>
</feature>
<dbReference type="EMBL" id="OU963866">
    <property type="protein sequence ID" value="CAH0390655.1"/>
    <property type="molecule type" value="Genomic_DNA"/>
</dbReference>
<feature type="region of interest" description="Disordered" evidence="1">
    <location>
        <begin position="1458"/>
        <end position="1487"/>
    </location>
</feature>
<feature type="compositionally biased region" description="Basic and acidic residues" evidence="1">
    <location>
        <begin position="391"/>
        <end position="423"/>
    </location>
</feature>
<organism evidence="2 3">
    <name type="scientific">Bemisia tabaci</name>
    <name type="common">Sweetpotato whitefly</name>
    <name type="synonym">Aleurodes tabaci</name>
    <dbReference type="NCBI Taxonomy" id="7038"/>
    <lineage>
        <taxon>Eukaryota</taxon>
        <taxon>Metazoa</taxon>
        <taxon>Ecdysozoa</taxon>
        <taxon>Arthropoda</taxon>
        <taxon>Hexapoda</taxon>
        <taxon>Insecta</taxon>
        <taxon>Pterygota</taxon>
        <taxon>Neoptera</taxon>
        <taxon>Paraneoptera</taxon>
        <taxon>Hemiptera</taxon>
        <taxon>Sternorrhyncha</taxon>
        <taxon>Aleyrodoidea</taxon>
        <taxon>Aleyrodidae</taxon>
        <taxon>Aleyrodinae</taxon>
        <taxon>Bemisia</taxon>
    </lineage>
</organism>